<sequence length="403" mass="42863">MQHRKWIVLGAFMGVAAVSQMLWLNFAPVQTLIMERYGVSEFMAGFLTFCFPLLYVFFSMPAGAMTDRRGYRFTIGWSSVLMAVGAVIRIYEASFYALLIGQLAIAVAQPYVMNGITKLAADWFPEDEQAAATGLGTAGMFIGMAAGMATSAPLTEAYGLGGAMLIFAVISIVAAAFFLLFAKENGQEMTQEQRAKTSRIAGMTAMEEFQHLIKDRSLTLIFILSFLALGFFNGLATWLEGILGENGVEPTDAGLVGGAMIIGGIVGSIIIPAISDKIQRRKPFLIFCGLAGAALAYPLCTSSNLTLLYSLGALLGVLFLPGYALLLAMSEEMAGKERAGGAAGLLMLAGNGGGVVVSLLMEALHNDSWSTPILLLMAVMALIVVLAFFAPESAAAHRSELRP</sequence>
<evidence type="ECO:0000313" key="7">
    <source>
        <dbReference type="EMBL" id="KAB2935321.1"/>
    </source>
</evidence>
<keyword evidence="2 5" id="KW-0812">Transmembrane</keyword>
<dbReference type="GO" id="GO:0016020">
    <property type="term" value="C:membrane"/>
    <property type="evidence" value="ECO:0007669"/>
    <property type="project" value="UniProtKB-SubCell"/>
</dbReference>
<accession>A0A833H4Q5</accession>
<feature type="transmembrane region" description="Helical" evidence="5">
    <location>
        <begin position="251"/>
        <end position="271"/>
    </location>
</feature>
<dbReference type="InterPro" id="IPR005828">
    <property type="entry name" value="MFS_sugar_transport-like"/>
</dbReference>
<keyword evidence="3 5" id="KW-1133">Transmembrane helix</keyword>
<dbReference type="PANTHER" id="PTHR10924">
    <property type="entry name" value="MAJOR FACILITATOR SUPERFAMILY PROTEIN-RELATED"/>
    <property type="match status" value="1"/>
</dbReference>
<dbReference type="AlphaFoldDB" id="A0A833H4Q5"/>
<feature type="transmembrane region" description="Helical" evidence="5">
    <location>
        <begin position="158"/>
        <end position="181"/>
    </location>
</feature>
<keyword evidence="4 5" id="KW-0472">Membrane</keyword>
<dbReference type="SUPFAM" id="SSF103473">
    <property type="entry name" value="MFS general substrate transporter"/>
    <property type="match status" value="1"/>
</dbReference>
<protein>
    <submittedName>
        <fullName evidence="7">Major facilitator superfamily domain-containing protein 7</fullName>
    </submittedName>
</protein>
<gene>
    <name evidence="7" type="ORF">F9K24_00920</name>
</gene>
<reference evidence="7 8" key="1">
    <citation type="submission" date="2019-10" db="EMBL/GenBank/DDBJ databases">
        <title>Extracellular Electron Transfer in a Candidatus Methanoperedens spp. Enrichment Culture.</title>
        <authorList>
            <person name="Berger S."/>
            <person name="Rangel Shaw D."/>
            <person name="Berben T."/>
            <person name="In 'T Zandt M."/>
            <person name="Frank J."/>
            <person name="Reimann J."/>
            <person name="Jetten M.S.M."/>
            <person name="Welte C.U."/>
        </authorList>
    </citation>
    <scope>NUCLEOTIDE SEQUENCE [LARGE SCALE GENOMIC DNA]</scope>
    <source>
        <strain evidence="7">SB12</strain>
    </source>
</reference>
<dbReference type="Pfam" id="PF00083">
    <property type="entry name" value="Sugar_tr"/>
    <property type="match status" value="1"/>
</dbReference>
<evidence type="ECO:0000256" key="3">
    <source>
        <dbReference type="ARBA" id="ARBA00022989"/>
    </source>
</evidence>
<feature type="transmembrane region" description="Helical" evidence="5">
    <location>
        <begin position="218"/>
        <end position="239"/>
    </location>
</feature>
<feature type="transmembrane region" description="Helical" evidence="5">
    <location>
        <begin position="38"/>
        <end position="58"/>
    </location>
</feature>
<feature type="transmembrane region" description="Helical" evidence="5">
    <location>
        <begin position="94"/>
        <end position="112"/>
    </location>
</feature>
<feature type="domain" description="Major facilitator superfamily (MFS) profile" evidence="6">
    <location>
        <begin position="3"/>
        <end position="395"/>
    </location>
</feature>
<proteinExistence type="predicted"/>
<dbReference type="PANTHER" id="PTHR10924:SF6">
    <property type="entry name" value="SOLUTE CARRIER FAMILY 49 MEMBER A3"/>
    <property type="match status" value="1"/>
</dbReference>
<dbReference type="InterPro" id="IPR049680">
    <property type="entry name" value="FLVCR1-2_SLC49-like"/>
</dbReference>
<evidence type="ECO:0000256" key="1">
    <source>
        <dbReference type="ARBA" id="ARBA00004141"/>
    </source>
</evidence>
<dbReference type="InterPro" id="IPR011701">
    <property type="entry name" value="MFS"/>
</dbReference>
<dbReference type="Pfam" id="PF07690">
    <property type="entry name" value="MFS_1"/>
    <property type="match status" value="1"/>
</dbReference>
<feature type="transmembrane region" description="Helical" evidence="5">
    <location>
        <begin position="7"/>
        <end position="26"/>
    </location>
</feature>
<organism evidence="7 8">
    <name type="scientific">Leptonema illini</name>
    <dbReference type="NCBI Taxonomy" id="183"/>
    <lineage>
        <taxon>Bacteria</taxon>
        <taxon>Pseudomonadati</taxon>
        <taxon>Spirochaetota</taxon>
        <taxon>Spirochaetia</taxon>
        <taxon>Leptospirales</taxon>
        <taxon>Leptospiraceae</taxon>
        <taxon>Leptonema</taxon>
    </lineage>
</organism>
<feature type="transmembrane region" description="Helical" evidence="5">
    <location>
        <begin position="70"/>
        <end position="88"/>
    </location>
</feature>
<dbReference type="PROSITE" id="PS50850">
    <property type="entry name" value="MFS"/>
    <property type="match status" value="1"/>
</dbReference>
<feature type="transmembrane region" description="Helical" evidence="5">
    <location>
        <begin position="283"/>
        <end position="300"/>
    </location>
</feature>
<name>A0A833H4Q5_9LEPT</name>
<feature type="transmembrane region" description="Helical" evidence="5">
    <location>
        <begin position="339"/>
        <end position="361"/>
    </location>
</feature>
<feature type="transmembrane region" description="Helical" evidence="5">
    <location>
        <begin position="306"/>
        <end position="327"/>
    </location>
</feature>
<comment type="caution">
    <text evidence="7">The sequence shown here is derived from an EMBL/GenBank/DDBJ whole genome shotgun (WGS) entry which is preliminary data.</text>
</comment>
<evidence type="ECO:0000313" key="8">
    <source>
        <dbReference type="Proteomes" id="UP000460298"/>
    </source>
</evidence>
<dbReference type="InterPro" id="IPR036259">
    <property type="entry name" value="MFS_trans_sf"/>
</dbReference>
<evidence type="ECO:0000256" key="5">
    <source>
        <dbReference type="SAM" id="Phobius"/>
    </source>
</evidence>
<feature type="transmembrane region" description="Helical" evidence="5">
    <location>
        <begin position="132"/>
        <end position="152"/>
    </location>
</feature>
<feature type="transmembrane region" description="Helical" evidence="5">
    <location>
        <begin position="373"/>
        <end position="390"/>
    </location>
</feature>
<dbReference type="Proteomes" id="UP000460298">
    <property type="component" value="Unassembled WGS sequence"/>
</dbReference>
<evidence type="ECO:0000256" key="2">
    <source>
        <dbReference type="ARBA" id="ARBA00022692"/>
    </source>
</evidence>
<evidence type="ECO:0000256" key="4">
    <source>
        <dbReference type="ARBA" id="ARBA00023136"/>
    </source>
</evidence>
<dbReference type="GO" id="GO:0022857">
    <property type="term" value="F:transmembrane transporter activity"/>
    <property type="evidence" value="ECO:0007669"/>
    <property type="project" value="InterPro"/>
</dbReference>
<dbReference type="EMBL" id="WBUI01000001">
    <property type="protein sequence ID" value="KAB2935321.1"/>
    <property type="molecule type" value="Genomic_DNA"/>
</dbReference>
<comment type="subcellular location">
    <subcellularLocation>
        <location evidence="1">Membrane</location>
        <topology evidence="1">Multi-pass membrane protein</topology>
    </subcellularLocation>
</comment>
<evidence type="ECO:0000259" key="6">
    <source>
        <dbReference type="PROSITE" id="PS50850"/>
    </source>
</evidence>
<dbReference type="InterPro" id="IPR020846">
    <property type="entry name" value="MFS_dom"/>
</dbReference>
<dbReference type="Gene3D" id="1.20.1250.20">
    <property type="entry name" value="MFS general substrate transporter like domains"/>
    <property type="match status" value="2"/>
</dbReference>